<evidence type="ECO:0000256" key="1">
    <source>
        <dbReference type="ARBA" id="ARBA00004496"/>
    </source>
</evidence>
<dbReference type="GO" id="GO:0006282">
    <property type="term" value="P:regulation of DNA repair"/>
    <property type="evidence" value="ECO:0007669"/>
    <property type="project" value="InterPro"/>
</dbReference>
<comment type="similarity">
    <text evidence="2">Belongs to the RecX family.</text>
</comment>
<evidence type="ECO:0000256" key="4">
    <source>
        <dbReference type="ARBA" id="ARBA00022490"/>
    </source>
</evidence>
<protein>
    <recommendedName>
        <fullName evidence="3">Regulatory protein RecX</fullName>
    </recommendedName>
</protein>
<dbReference type="InterPro" id="IPR003783">
    <property type="entry name" value="Regulatory_RecX"/>
</dbReference>
<keyword evidence="4" id="KW-0963">Cytoplasm</keyword>
<proteinExistence type="inferred from homology"/>
<evidence type="ECO:0000256" key="2">
    <source>
        <dbReference type="ARBA" id="ARBA00009695"/>
    </source>
</evidence>
<dbReference type="PANTHER" id="PTHR33602">
    <property type="entry name" value="REGULATORY PROTEIN RECX FAMILY PROTEIN"/>
    <property type="match status" value="1"/>
</dbReference>
<evidence type="ECO:0000259" key="5">
    <source>
        <dbReference type="Pfam" id="PF02631"/>
    </source>
</evidence>
<dbReference type="PANTHER" id="PTHR33602:SF1">
    <property type="entry name" value="REGULATORY PROTEIN RECX FAMILY PROTEIN"/>
    <property type="match status" value="1"/>
</dbReference>
<accession>A0A644W9Q4</accession>
<dbReference type="EMBL" id="VSSQ01000738">
    <property type="protein sequence ID" value="MPM00555.1"/>
    <property type="molecule type" value="Genomic_DNA"/>
</dbReference>
<dbReference type="Pfam" id="PF02631">
    <property type="entry name" value="RecX_HTH2"/>
    <property type="match status" value="1"/>
</dbReference>
<organism evidence="6">
    <name type="scientific">bioreactor metagenome</name>
    <dbReference type="NCBI Taxonomy" id="1076179"/>
    <lineage>
        <taxon>unclassified sequences</taxon>
        <taxon>metagenomes</taxon>
        <taxon>ecological metagenomes</taxon>
    </lineage>
</organism>
<dbReference type="Gene3D" id="1.10.10.10">
    <property type="entry name" value="Winged helix-like DNA-binding domain superfamily/Winged helix DNA-binding domain"/>
    <property type="match status" value="2"/>
</dbReference>
<name>A0A644W9Q4_9ZZZZ</name>
<dbReference type="InterPro" id="IPR053924">
    <property type="entry name" value="RecX_HTH_2nd"/>
</dbReference>
<dbReference type="GO" id="GO:0005737">
    <property type="term" value="C:cytoplasm"/>
    <property type="evidence" value="ECO:0007669"/>
    <property type="project" value="UniProtKB-SubCell"/>
</dbReference>
<comment type="caution">
    <text evidence="6">The sequence shown here is derived from an EMBL/GenBank/DDBJ whole genome shotgun (WGS) entry which is preliminary data.</text>
</comment>
<dbReference type="InterPro" id="IPR036388">
    <property type="entry name" value="WH-like_DNA-bd_sf"/>
</dbReference>
<comment type="subcellular location">
    <subcellularLocation>
        <location evidence="1">Cytoplasm</location>
    </subcellularLocation>
</comment>
<reference evidence="6" key="1">
    <citation type="submission" date="2019-08" db="EMBL/GenBank/DDBJ databases">
        <authorList>
            <person name="Kucharzyk K."/>
            <person name="Murdoch R.W."/>
            <person name="Higgins S."/>
            <person name="Loffler F."/>
        </authorList>
    </citation>
    <scope>NUCLEOTIDE SEQUENCE</scope>
</reference>
<feature type="domain" description="RecX second three-helical" evidence="5">
    <location>
        <begin position="58"/>
        <end position="98"/>
    </location>
</feature>
<dbReference type="AlphaFoldDB" id="A0A644W9Q4"/>
<gene>
    <name evidence="6" type="primary">recX_12</name>
    <name evidence="6" type="ORF">SDC9_46781</name>
</gene>
<evidence type="ECO:0000313" key="6">
    <source>
        <dbReference type="EMBL" id="MPM00555.1"/>
    </source>
</evidence>
<evidence type="ECO:0000256" key="3">
    <source>
        <dbReference type="ARBA" id="ARBA00018111"/>
    </source>
</evidence>
<sequence>MKAESDETVQSFRKQAIDQVLRSPVSKGQLIKQLARKAGNVTLAEETADWLEGLGLLDDVQYARDVARHYAAKGYGVFKVKEELYRRQIPRGLWDEALTALPDPAPAVDALLNVRLAAGERDPKLIKKAADALARRGFCWEDIQAGINQLSQGPEDEPN</sequence>